<dbReference type="CDD" id="cd00683">
    <property type="entry name" value="Trans_IPPS_HH"/>
    <property type="match status" value="1"/>
</dbReference>
<dbReference type="AlphaFoldDB" id="A0A1H6WLL3"/>
<dbReference type="SFLD" id="SFLDG01018">
    <property type="entry name" value="Squalene/Phytoene_Synthase_Lik"/>
    <property type="match status" value="1"/>
</dbReference>
<gene>
    <name evidence="2" type="ORF">SAMN05192553_102569</name>
</gene>
<accession>A0A1H6WLL3</accession>
<dbReference type="Gene3D" id="1.10.600.10">
    <property type="entry name" value="Farnesyl Diphosphate Synthase"/>
    <property type="match status" value="1"/>
</dbReference>
<proteinExistence type="predicted"/>
<dbReference type="InterPro" id="IPR019845">
    <property type="entry name" value="Squalene/phytoene_synthase_CS"/>
</dbReference>
<dbReference type="InterPro" id="IPR044843">
    <property type="entry name" value="Trans_IPPS_bact-type"/>
</dbReference>
<name>A0A1H6WLL3_9BACT</name>
<dbReference type="GO" id="GO:0004311">
    <property type="term" value="F:geranylgeranyl diphosphate synthase activity"/>
    <property type="evidence" value="ECO:0007669"/>
    <property type="project" value="InterPro"/>
</dbReference>
<keyword evidence="1" id="KW-0808">Transferase</keyword>
<evidence type="ECO:0000256" key="1">
    <source>
        <dbReference type="ARBA" id="ARBA00022679"/>
    </source>
</evidence>
<dbReference type="PANTHER" id="PTHR31480">
    <property type="entry name" value="BIFUNCTIONAL LYCOPENE CYCLASE/PHYTOENE SYNTHASE"/>
    <property type="match status" value="1"/>
</dbReference>
<dbReference type="RefSeq" id="WP_092171652.1">
    <property type="nucleotide sequence ID" value="NZ_FNZH01000002.1"/>
</dbReference>
<dbReference type="Pfam" id="PF00494">
    <property type="entry name" value="SQS_PSY"/>
    <property type="match status" value="1"/>
</dbReference>
<protein>
    <submittedName>
        <fullName evidence="2">Phytoene/squalene synthetase</fullName>
    </submittedName>
</protein>
<dbReference type="SFLD" id="SFLDG01212">
    <property type="entry name" value="Phytoene_synthase_like"/>
    <property type="match status" value="1"/>
</dbReference>
<dbReference type="InterPro" id="IPR033904">
    <property type="entry name" value="Trans_IPPS_HH"/>
</dbReference>
<evidence type="ECO:0000313" key="3">
    <source>
        <dbReference type="Proteomes" id="UP000199403"/>
    </source>
</evidence>
<dbReference type="Proteomes" id="UP000199403">
    <property type="component" value="Unassembled WGS sequence"/>
</dbReference>
<sequence>MVDHKQLFDETALECSKLITQRYSTSFTLGIRTLHKELHLPIYAIYGFVRYADEIVDTFHDKDKQALLDAFREDTYRAIREGISLNPVLHAFQLIVNQYQIERELIDAFLTSMEMDLDFTRYNDSKYKEYIYGSAEVVGLMCLRVFCKGDSQTYDRLRGAACKLGAAFQKVNFLRDLKSDYEERGRVYFPGVEFKDFNRAIKSEIEADIEQDFDEALIGIHQLPKGAMLGVKIAYLYYRKLFSKIKELPPEVITQQRIRIPNGRKMALLVRTYFGYKTGLG</sequence>
<dbReference type="OrthoDB" id="9787280at2"/>
<dbReference type="InterPro" id="IPR002060">
    <property type="entry name" value="Squ/phyt_synthse"/>
</dbReference>
<dbReference type="PROSITE" id="PS01045">
    <property type="entry name" value="SQUALEN_PHYTOEN_SYN_2"/>
    <property type="match status" value="1"/>
</dbReference>
<keyword evidence="3" id="KW-1185">Reference proteome</keyword>
<dbReference type="SFLD" id="SFLDS00005">
    <property type="entry name" value="Isoprenoid_Synthase_Type_I"/>
    <property type="match status" value="1"/>
</dbReference>
<dbReference type="GO" id="GO:0051996">
    <property type="term" value="F:squalene synthase [NAD(P)H] activity"/>
    <property type="evidence" value="ECO:0007669"/>
    <property type="project" value="InterPro"/>
</dbReference>
<dbReference type="STRING" id="1416801.SAMN05192553_102569"/>
<dbReference type="InterPro" id="IPR008949">
    <property type="entry name" value="Isoprenoid_synthase_dom_sf"/>
</dbReference>
<evidence type="ECO:0000313" key="2">
    <source>
        <dbReference type="EMBL" id="SEJ13670.1"/>
    </source>
</evidence>
<organism evidence="2 3">
    <name type="scientific">Cyclobacterium xiamenense</name>
    <dbReference type="NCBI Taxonomy" id="1297121"/>
    <lineage>
        <taxon>Bacteria</taxon>
        <taxon>Pseudomonadati</taxon>
        <taxon>Bacteroidota</taxon>
        <taxon>Cytophagia</taxon>
        <taxon>Cytophagales</taxon>
        <taxon>Cyclobacteriaceae</taxon>
        <taxon>Cyclobacterium</taxon>
    </lineage>
</organism>
<dbReference type="GO" id="GO:0016117">
    <property type="term" value="P:carotenoid biosynthetic process"/>
    <property type="evidence" value="ECO:0007669"/>
    <property type="project" value="UniProtKB-ARBA"/>
</dbReference>
<reference evidence="3" key="1">
    <citation type="submission" date="2016-10" db="EMBL/GenBank/DDBJ databases">
        <authorList>
            <person name="Varghese N."/>
            <person name="Submissions S."/>
        </authorList>
    </citation>
    <scope>NUCLEOTIDE SEQUENCE [LARGE SCALE GENOMIC DNA]</scope>
    <source>
        <strain evidence="3">IBRC-M 10761</strain>
    </source>
</reference>
<dbReference type="SUPFAM" id="SSF48576">
    <property type="entry name" value="Terpenoid synthases"/>
    <property type="match status" value="1"/>
</dbReference>
<dbReference type="EMBL" id="FNZH01000002">
    <property type="protein sequence ID" value="SEJ13670.1"/>
    <property type="molecule type" value="Genomic_DNA"/>
</dbReference>